<dbReference type="Proteomes" id="UP000265566">
    <property type="component" value="Chromosome 7"/>
</dbReference>
<sequence>MEKARKTSSEQTLVQKSRSAHVMTVIFLDIRCRFQVESASVLELF</sequence>
<dbReference type="Gramene" id="rna42912">
    <property type="protein sequence ID" value="RHN48222.1"/>
    <property type="gene ID" value="gene42912"/>
</dbReference>
<gene>
    <name evidence="1" type="ORF">MtrunA17_Chr7g0261441</name>
</gene>
<comment type="caution">
    <text evidence="1">The sequence shown here is derived from an EMBL/GenBank/DDBJ whole genome shotgun (WGS) entry which is preliminary data.</text>
</comment>
<protein>
    <submittedName>
        <fullName evidence="1">Uncharacterized protein</fullName>
    </submittedName>
</protein>
<accession>A0A396H4J0</accession>
<reference evidence="1" key="1">
    <citation type="journal article" date="2018" name="Nat. Plants">
        <title>Whole-genome landscape of Medicago truncatula symbiotic genes.</title>
        <authorList>
            <person name="Pecrix Y."/>
            <person name="Gamas P."/>
            <person name="Carrere S."/>
        </authorList>
    </citation>
    <scope>NUCLEOTIDE SEQUENCE</scope>
    <source>
        <tissue evidence="1">Leaves</tissue>
    </source>
</reference>
<evidence type="ECO:0000313" key="1">
    <source>
        <dbReference type="EMBL" id="RHN48222.1"/>
    </source>
</evidence>
<name>A0A396H4J0_MEDTR</name>
<proteinExistence type="predicted"/>
<dbReference type="EMBL" id="PSQE01000007">
    <property type="protein sequence ID" value="RHN48222.1"/>
    <property type="molecule type" value="Genomic_DNA"/>
</dbReference>
<organism evidence="1">
    <name type="scientific">Medicago truncatula</name>
    <name type="common">Barrel medic</name>
    <name type="synonym">Medicago tribuloides</name>
    <dbReference type="NCBI Taxonomy" id="3880"/>
    <lineage>
        <taxon>Eukaryota</taxon>
        <taxon>Viridiplantae</taxon>
        <taxon>Streptophyta</taxon>
        <taxon>Embryophyta</taxon>
        <taxon>Tracheophyta</taxon>
        <taxon>Spermatophyta</taxon>
        <taxon>Magnoliopsida</taxon>
        <taxon>eudicotyledons</taxon>
        <taxon>Gunneridae</taxon>
        <taxon>Pentapetalae</taxon>
        <taxon>rosids</taxon>
        <taxon>fabids</taxon>
        <taxon>Fabales</taxon>
        <taxon>Fabaceae</taxon>
        <taxon>Papilionoideae</taxon>
        <taxon>50 kb inversion clade</taxon>
        <taxon>NPAAA clade</taxon>
        <taxon>Hologalegina</taxon>
        <taxon>IRL clade</taxon>
        <taxon>Trifolieae</taxon>
        <taxon>Medicago</taxon>
    </lineage>
</organism>
<dbReference type="AlphaFoldDB" id="A0A396H4J0"/>